<sequence>MFSTYYNKNDNQKRNKINTEEKHENTETDNHLEINLDHTGKSKPDIEPKDVTTGTIKAYTLLYKTTAIPNFLDNAENLGLAEYKKRHEDIQDYLNLGKFEDAEKLKKNSQWAGQYFALEKSSDEYADEAPDSYNRLLEYAGKDPLKKVEVFLYTFKVTKDIKVLKPHNNSNSYYVGNAEGWEKAKEIMNDVQSQSEKNDNPFSELKNLEDKNFLLEALGEKGYAWKGPLHPKEGTEFSYELAISPNLLRQHLTLESEELLGTYIKTYIYIDNNKKYACWKKK</sequence>
<dbReference type="RefSeq" id="WP_115827069.1">
    <property type="nucleotide sequence ID" value="NZ_QTUB01000001.1"/>
</dbReference>
<gene>
    <name evidence="2" type="ORF">BDD26_3190</name>
</gene>
<feature type="compositionally biased region" description="Basic and acidic residues" evidence="1">
    <location>
        <begin position="10"/>
        <end position="48"/>
    </location>
</feature>
<evidence type="ECO:0000313" key="2">
    <source>
        <dbReference type="EMBL" id="REF28304.1"/>
    </source>
</evidence>
<proteinExistence type="predicted"/>
<organism evidence="2 3">
    <name type="scientific">Xenorhabdus cabanillasii</name>
    <dbReference type="NCBI Taxonomy" id="351673"/>
    <lineage>
        <taxon>Bacteria</taxon>
        <taxon>Pseudomonadati</taxon>
        <taxon>Pseudomonadota</taxon>
        <taxon>Gammaproteobacteria</taxon>
        <taxon>Enterobacterales</taxon>
        <taxon>Morganellaceae</taxon>
        <taxon>Xenorhabdus</taxon>
    </lineage>
</organism>
<keyword evidence="3" id="KW-1185">Reference proteome</keyword>
<name>A0A3D9UQT0_9GAMM</name>
<dbReference type="EMBL" id="QTUB01000001">
    <property type="protein sequence ID" value="REF28304.1"/>
    <property type="molecule type" value="Genomic_DNA"/>
</dbReference>
<dbReference type="Proteomes" id="UP000256294">
    <property type="component" value="Unassembled WGS sequence"/>
</dbReference>
<evidence type="ECO:0000256" key="1">
    <source>
        <dbReference type="SAM" id="MobiDB-lite"/>
    </source>
</evidence>
<reference evidence="2 3" key="1">
    <citation type="submission" date="2018-08" db="EMBL/GenBank/DDBJ databases">
        <title>Genomic Encyclopedia of Archaeal and Bacterial Type Strains, Phase II (KMG-II): from individual species to whole genera.</title>
        <authorList>
            <person name="Goeker M."/>
        </authorList>
    </citation>
    <scope>NUCLEOTIDE SEQUENCE [LARGE SCALE GENOMIC DNA]</scope>
    <source>
        <strain evidence="2 3">DSM 17905</strain>
    </source>
</reference>
<evidence type="ECO:0000313" key="3">
    <source>
        <dbReference type="Proteomes" id="UP000256294"/>
    </source>
</evidence>
<dbReference type="AlphaFoldDB" id="A0A3D9UQT0"/>
<comment type="caution">
    <text evidence="2">The sequence shown here is derived from an EMBL/GenBank/DDBJ whole genome shotgun (WGS) entry which is preliminary data.</text>
</comment>
<protein>
    <submittedName>
        <fullName evidence="2">Uncharacterized protein</fullName>
    </submittedName>
</protein>
<accession>A0A3D9UQT0</accession>
<feature type="region of interest" description="Disordered" evidence="1">
    <location>
        <begin position="1"/>
        <end position="48"/>
    </location>
</feature>